<evidence type="ECO:0000313" key="2">
    <source>
        <dbReference type="EMBL" id="KAF3425912.1"/>
    </source>
</evidence>
<comment type="caution">
    <text evidence="2">The sequence shown here is derived from an EMBL/GenBank/DDBJ whole genome shotgun (WGS) entry which is preliminary data.</text>
</comment>
<gene>
    <name evidence="2" type="ORF">E2986_12696</name>
</gene>
<feature type="compositionally biased region" description="Low complexity" evidence="1">
    <location>
        <begin position="54"/>
        <end position="66"/>
    </location>
</feature>
<feature type="region of interest" description="Disordered" evidence="1">
    <location>
        <begin position="1"/>
        <end position="76"/>
    </location>
</feature>
<evidence type="ECO:0000256" key="1">
    <source>
        <dbReference type="SAM" id="MobiDB-lite"/>
    </source>
</evidence>
<feature type="compositionally biased region" description="Basic and acidic residues" evidence="1">
    <location>
        <begin position="67"/>
        <end position="76"/>
    </location>
</feature>
<dbReference type="AlphaFoldDB" id="A0A833S1A4"/>
<name>A0A833S1A4_9HYME</name>
<proteinExistence type="predicted"/>
<sequence>MSAPGVMNEAKEKRDEISKKKDKNYRQNKCSQIEEHSDASSSKRVKYDAAQNVNNTSSELSSNNSEKTNESLSKKEYSDNSLLVIQHYNTILDDRNKKILTIGLKACLCVRF</sequence>
<reference evidence="2" key="1">
    <citation type="submission" date="2019-11" db="EMBL/GenBank/DDBJ databases">
        <title>The nuclear and mitochondrial genomes of Frieseomelitta varia - a highly eusocial stingless bee (Meliponini) with a permanently sterile worker caste.</title>
        <authorList>
            <person name="Freitas F.C.P."/>
            <person name="Lourenco A.P."/>
            <person name="Nunes F.M.F."/>
            <person name="Paschoal A.R."/>
            <person name="Abreu F.C.P."/>
            <person name="Barbin F.O."/>
            <person name="Bataglia L."/>
            <person name="Cardoso-Junior C.A.M."/>
            <person name="Cervoni M.S."/>
            <person name="Silva S.R."/>
            <person name="Dalarmi F."/>
            <person name="Del Lama M.A."/>
            <person name="Depintor T.S."/>
            <person name="Ferreira K.M."/>
            <person name="Goria P.S."/>
            <person name="Jaskot M.C."/>
            <person name="Lago D.C."/>
            <person name="Luna-Lucena D."/>
            <person name="Moda L.M."/>
            <person name="Nascimento L."/>
            <person name="Pedrino M."/>
            <person name="Rabico F.O."/>
            <person name="Sanches F.C."/>
            <person name="Santos D.E."/>
            <person name="Santos C.G."/>
            <person name="Vieira J."/>
            <person name="Lopes T.F."/>
            <person name="Barchuk A.R."/>
            <person name="Hartfelder K."/>
            <person name="Simoes Z.L.P."/>
            <person name="Bitondi M.M.G."/>
            <person name="Pinheiro D.G."/>
        </authorList>
    </citation>
    <scope>NUCLEOTIDE SEQUENCE</scope>
    <source>
        <strain evidence="2">USP_RPSP 00005682</strain>
        <tissue evidence="2">Whole individual</tissue>
    </source>
</reference>
<dbReference type="EMBL" id="WNWW01000350">
    <property type="protein sequence ID" value="KAF3425912.1"/>
    <property type="molecule type" value="Genomic_DNA"/>
</dbReference>
<feature type="compositionally biased region" description="Basic and acidic residues" evidence="1">
    <location>
        <begin position="9"/>
        <end position="19"/>
    </location>
</feature>
<protein>
    <submittedName>
        <fullName evidence="2">Uncharacterized protein</fullName>
    </submittedName>
</protein>
<keyword evidence="3" id="KW-1185">Reference proteome</keyword>
<dbReference type="Proteomes" id="UP000655588">
    <property type="component" value="Unassembled WGS sequence"/>
</dbReference>
<organism evidence="2 3">
    <name type="scientific">Frieseomelitta varia</name>
    <dbReference type="NCBI Taxonomy" id="561572"/>
    <lineage>
        <taxon>Eukaryota</taxon>
        <taxon>Metazoa</taxon>
        <taxon>Ecdysozoa</taxon>
        <taxon>Arthropoda</taxon>
        <taxon>Hexapoda</taxon>
        <taxon>Insecta</taxon>
        <taxon>Pterygota</taxon>
        <taxon>Neoptera</taxon>
        <taxon>Endopterygota</taxon>
        <taxon>Hymenoptera</taxon>
        <taxon>Apocrita</taxon>
        <taxon>Aculeata</taxon>
        <taxon>Apoidea</taxon>
        <taxon>Anthophila</taxon>
        <taxon>Apidae</taxon>
        <taxon>Frieseomelitta</taxon>
    </lineage>
</organism>
<evidence type="ECO:0000313" key="3">
    <source>
        <dbReference type="Proteomes" id="UP000655588"/>
    </source>
</evidence>
<accession>A0A833S1A4</accession>